<dbReference type="InterPro" id="IPR034660">
    <property type="entry name" value="DinB/YfiT-like"/>
</dbReference>
<dbReference type="Gene3D" id="1.20.120.450">
    <property type="entry name" value="dinb family like domain"/>
    <property type="match status" value="1"/>
</dbReference>
<dbReference type="NCBIfam" id="TIGR03083">
    <property type="entry name" value="maleylpyruvate isomerase family mycothiol-dependent enzyme"/>
    <property type="match status" value="1"/>
</dbReference>
<feature type="domain" description="Mycothiol-dependent maleylpyruvate isomerase metal-binding" evidence="1">
    <location>
        <begin position="12"/>
        <end position="129"/>
    </location>
</feature>
<dbReference type="EMBL" id="FNDJ01000004">
    <property type="protein sequence ID" value="SDI16441.1"/>
    <property type="molecule type" value="Genomic_DNA"/>
</dbReference>
<sequence length="193" mass="20943">MSSSDDTLDLLERALAQVGAVIAAVRPDQAELPTPCRSWDVRALVNHVTDEVHQFAVVTAGGKREHLGLDVIGDDWAGAFRAVADELLEVWRQPGALDRPQHLSIGDFPPSWALGQQITELTVHAWDIAKATGQSTDLDPELGKLALTWAGDNLRPEFRGDESEGYQIGHEKPVDPDAPLYERLAAIGGRDPG</sequence>
<dbReference type="AlphaFoldDB" id="A0A1G8ICD2"/>
<dbReference type="InterPro" id="IPR024344">
    <property type="entry name" value="MDMPI_metal-binding"/>
</dbReference>
<reference evidence="2 3" key="1">
    <citation type="submission" date="2016-10" db="EMBL/GenBank/DDBJ databases">
        <authorList>
            <person name="de Groot N.N."/>
        </authorList>
    </citation>
    <scope>NUCLEOTIDE SEQUENCE [LARGE SCALE GENOMIC DNA]</scope>
    <source>
        <strain evidence="2 3">CGMCC 4.6533</strain>
    </source>
</reference>
<dbReference type="Pfam" id="PF11716">
    <property type="entry name" value="MDMPI_N"/>
    <property type="match status" value="1"/>
</dbReference>
<evidence type="ECO:0000313" key="2">
    <source>
        <dbReference type="EMBL" id="SDI16441.1"/>
    </source>
</evidence>
<dbReference type="InterPro" id="IPR017517">
    <property type="entry name" value="Maleyloyr_isom"/>
</dbReference>
<keyword evidence="3" id="KW-1185">Reference proteome</keyword>
<name>A0A1G8ICD2_9ACTN</name>
<dbReference type="RefSeq" id="WP_176993135.1">
    <property type="nucleotide sequence ID" value="NZ_FNDJ01000004.1"/>
</dbReference>
<dbReference type="InterPro" id="IPR017520">
    <property type="entry name" value="CHP03086"/>
</dbReference>
<dbReference type="GO" id="GO:0046872">
    <property type="term" value="F:metal ion binding"/>
    <property type="evidence" value="ECO:0007669"/>
    <property type="project" value="InterPro"/>
</dbReference>
<evidence type="ECO:0000259" key="1">
    <source>
        <dbReference type="Pfam" id="PF11716"/>
    </source>
</evidence>
<evidence type="ECO:0000313" key="3">
    <source>
        <dbReference type="Proteomes" id="UP000199202"/>
    </source>
</evidence>
<dbReference type="SUPFAM" id="SSF109854">
    <property type="entry name" value="DinB/YfiT-like putative metalloenzymes"/>
    <property type="match status" value="1"/>
</dbReference>
<protein>
    <submittedName>
        <fullName evidence="2">TIGR03086 family protein</fullName>
    </submittedName>
</protein>
<gene>
    <name evidence="2" type="ORF">SAMN05421869_104443</name>
</gene>
<proteinExistence type="predicted"/>
<dbReference type="Proteomes" id="UP000199202">
    <property type="component" value="Unassembled WGS sequence"/>
</dbReference>
<organism evidence="2 3">
    <name type="scientific">Nonomuraea jiangxiensis</name>
    <dbReference type="NCBI Taxonomy" id="633440"/>
    <lineage>
        <taxon>Bacteria</taxon>
        <taxon>Bacillati</taxon>
        <taxon>Actinomycetota</taxon>
        <taxon>Actinomycetes</taxon>
        <taxon>Streptosporangiales</taxon>
        <taxon>Streptosporangiaceae</taxon>
        <taxon>Nonomuraea</taxon>
    </lineage>
</organism>
<dbReference type="NCBIfam" id="TIGR03086">
    <property type="entry name" value="TIGR03086 family metal-binding protein"/>
    <property type="match status" value="1"/>
</dbReference>
<accession>A0A1G8ICD2</accession>